<dbReference type="Proteomes" id="UP001209878">
    <property type="component" value="Unassembled WGS sequence"/>
</dbReference>
<proteinExistence type="predicted"/>
<name>A0AAD9KZS3_RIDPI</name>
<keyword evidence="4" id="KW-1185">Reference proteome</keyword>
<accession>A0AAD9KZS3</accession>
<evidence type="ECO:0000313" key="3">
    <source>
        <dbReference type="EMBL" id="KAK2180302.1"/>
    </source>
</evidence>
<gene>
    <name evidence="3" type="ORF">NP493_451g01015</name>
</gene>
<dbReference type="PANTHER" id="PTHR34768">
    <property type="entry name" value="COILED-COIL DOMAIN-CONTAINING PROTEIN 89"/>
    <property type="match status" value="1"/>
</dbReference>
<protein>
    <submittedName>
        <fullName evidence="3">Uncharacterized protein</fullName>
    </submittedName>
</protein>
<evidence type="ECO:0000256" key="1">
    <source>
        <dbReference type="ARBA" id="ARBA00023054"/>
    </source>
</evidence>
<keyword evidence="1 2" id="KW-0175">Coiled coil</keyword>
<dbReference type="AlphaFoldDB" id="A0AAD9KZS3"/>
<sequence length="208" mass="24579">MRKYNLLDERFMQLASNHEAMIQIKDEYKLQNAALRAENLRLQEANKHQFSPVIEQQNATIAALETLLDSTTKEKQEAESRCRELDELLNQEKDVHKREVDELREKLSLTEKQLSDKVSHLETELRNQRSADSTTKTHLEAVTKEKDELLDVIMRRGKLIQDKQTDIKHLQQKVETTERAMREMQEKFECVTFLALTMQCKYGYNKKR</sequence>
<reference evidence="3" key="1">
    <citation type="journal article" date="2023" name="Mol. Biol. Evol.">
        <title>Third-Generation Sequencing Reveals the Adaptive Role of the Epigenome in Three Deep-Sea Polychaetes.</title>
        <authorList>
            <person name="Perez M."/>
            <person name="Aroh O."/>
            <person name="Sun Y."/>
            <person name="Lan Y."/>
            <person name="Juniper S.K."/>
            <person name="Young C.R."/>
            <person name="Angers B."/>
            <person name="Qian P.Y."/>
        </authorList>
    </citation>
    <scope>NUCLEOTIDE SEQUENCE</scope>
    <source>
        <strain evidence="3">R07B-5</strain>
    </source>
</reference>
<evidence type="ECO:0000313" key="4">
    <source>
        <dbReference type="Proteomes" id="UP001209878"/>
    </source>
</evidence>
<feature type="coiled-coil region" evidence="2">
    <location>
        <begin position="25"/>
        <end position="131"/>
    </location>
</feature>
<dbReference type="PANTHER" id="PTHR34768:SF2">
    <property type="entry name" value="COILED-COIL DOMAIN CONTAINING 89"/>
    <property type="match status" value="1"/>
</dbReference>
<comment type="caution">
    <text evidence="3">The sequence shown here is derived from an EMBL/GenBank/DDBJ whole genome shotgun (WGS) entry which is preliminary data.</text>
</comment>
<feature type="coiled-coil region" evidence="2">
    <location>
        <begin position="160"/>
        <end position="187"/>
    </location>
</feature>
<organism evidence="3 4">
    <name type="scientific">Ridgeia piscesae</name>
    <name type="common">Tubeworm</name>
    <dbReference type="NCBI Taxonomy" id="27915"/>
    <lineage>
        <taxon>Eukaryota</taxon>
        <taxon>Metazoa</taxon>
        <taxon>Spiralia</taxon>
        <taxon>Lophotrochozoa</taxon>
        <taxon>Annelida</taxon>
        <taxon>Polychaeta</taxon>
        <taxon>Sedentaria</taxon>
        <taxon>Canalipalpata</taxon>
        <taxon>Sabellida</taxon>
        <taxon>Siboglinidae</taxon>
        <taxon>Ridgeia</taxon>
    </lineage>
</organism>
<evidence type="ECO:0000256" key="2">
    <source>
        <dbReference type="SAM" id="Coils"/>
    </source>
</evidence>
<dbReference type="InterPro" id="IPR043450">
    <property type="entry name" value="CCDC89-like"/>
</dbReference>
<dbReference type="EMBL" id="JAODUO010000449">
    <property type="protein sequence ID" value="KAK2180302.1"/>
    <property type="molecule type" value="Genomic_DNA"/>
</dbReference>